<gene>
    <name evidence="1" type="ORF">Pmani_013312</name>
</gene>
<evidence type="ECO:0000313" key="2">
    <source>
        <dbReference type="Proteomes" id="UP001292094"/>
    </source>
</evidence>
<dbReference type="SUPFAM" id="SSF56219">
    <property type="entry name" value="DNase I-like"/>
    <property type="match status" value="1"/>
</dbReference>
<organism evidence="1 2">
    <name type="scientific">Petrolisthes manimaculis</name>
    <dbReference type="NCBI Taxonomy" id="1843537"/>
    <lineage>
        <taxon>Eukaryota</taxon>
        <taxon>Metazoa</taxon>
        <taxon>Ecdysozoa</taxon>
        <taxon>Arthropoda</taxon>
        <taxon>Crustacea</taxon>
        <taxon>Multicrustacea</taxon>
        <taxon>Malacostraca</taxon>
        <taxon>Eumalacostraca</taxon>
        <taxon>Eucarida</taxon>
        <taxon>Decapoda</taxon>
        <taxon>Pleocyemata</taxon>
        <taxon>Anomura</taxon>
        <taxon>Galatheoidea</taxon>
        <taxon>Porcellanidae</taxon>
        <taxon>Petrolisthes</taxon>
    </lineage>
</organism>
<dbReference type="Gene3D" id="3.60.10.10">
    <property type="entry name" value="Endonuclease/exonuclease/phosphatase"/>
    <property type="match status" value="1"/>
</dbReference>
<reference evidence="1" key="1">
    <citation type="submission" date="2023-11" db="EMBL/GenBank/DDBJ databases">
        <title>Genome assemblies of two species of porcelain crab, Petrolisthes cinctipes and Petrolisthes manimaculis (Anomura: Porcellanidae).</title>
        <authorList>
            <person name="Angst P."/>
        </authorList>
    </citation>
    <scope>NUCLEOTIDE SEQUENCE</scope>
    <source>
        <strain evidence="1">PB745_02</strain>
        <tissue evidence="1">Gill</tissue>
    </source>
</reference>
<accession>A0AAE1UDQ3</accession>
<evidence type="ECO:0000313" key="1">
    <source>
        <dbReference type="EMBL" id="KAK4315395.1"/>
    </source>
</evidence>
<keyword evidence="2" id="KW-1185">Reference proteome</keyword>
<dbReference type="Proteomes" id="UP001292094">
    <property type="component" value="Unassembled WGS sequence"/>
</dbReference>
<dbReference type="AlphaFoldDB" id="A0AAE1UDQ3"/>
<dbReference type="EMBL" id="JAWZYT010001114">
    <property type="protein sequence ID" value="KAK4315395.1"/>
    <property type="molecule type" value="Genomic_DNA"/>
</dbReference>
<dbReference type="InterPro" id="IPR036691">
    <property type="entry name" value="Endo/exonu/phosph_ase_sf"/>
</dbReference>
<protein>
    <submittedName>
        <fullName evidence="1">Uncharacterized protein</fullName>
    </submittedName>
</protein>
<comment type="caution">
    <text evidence="1">The sequence shown here is derived from an EMBL/GenBank/DDBJ whole genome shotgun (WGS) entry which is preliminary data.</text>
</comment>
<sequence>MRERNLRMMGICETRMRKNEDTIIHGGYRPINSGIDTGRHGVGFVLAPELERCVEVVKQVNDRIVGVSLKMKEVGVTVIQIYAPQQGRATAEKDGFYEKLQETVDGAI</sequence>
<name>A0AAE1UDQ3_9EUCA</name>
<proteinExistence type="predicted"/>